<dbReference type="InterPro" id="IPR027417">
    <property type="entry name" value="P-loop_NTPase"/>
</dbReference>
<name>A0A9W7KRD6_9PROT</name>
<evidence type="ECO:0000313" key="2">
    <source>
        <dbReference type="Proteomes" id="UP000480854"/>
    </source>
</evidence>
<protein>
    <submittedName>
        <fullName evidence="1">NTP-binding protein</fullName>
    </submittedName>
</protein>
<evidence type="ECO:0000313" key="1">
    <source>
        <dbReference type="EMBL" id="KAA0678221.1"/>
    </source>
</evidence>
<reference evidence="1 2" key="1">
    <citation type="submission" date="2018-07" db="EMBL/GenBank/DDBJ databases">
        <title>Genome sequence of Azospirillum sp. ATCC 49961.</title>
        <authorList>
            <person name="Sant'Anna F.H."/>
            <person name="Baldani J.I."/>
            <person name="Zilli J.E."/>
            <person name="Reis V.M."/>
            <person name="Hartmann A."/>
            <person name="Cruz L."/>
            <person name="de Souza E.M."/>
            <person name="de Oliveira Pedrosa F."/>
            <person name="Passaglia L.M.P."/>
        </authorList>
    </citation>
    <scope>NUCLEOTIDE SEQUENCE [LARGE SCALE GENOMIC DNA]</scope>
    <source>
        <strain evidence="1 2">ATCC 49961</strain>
    </source>
</reference>
<proteinExistence type="predicted"/>
<keyword evidence="2" id="KW-1185">Reference proteome</keyword>
<gene>
    <name evidence="1" type="ORF">DS843_20390</name>
</gene>
<accession>A0A9W7KRD6</accession>
<dbReference type="RefSeq" id="WP_286192216.1">
    <property type="nucleotide sequence ID" value="NZ_QOKW01000018.1"/>
</dbReference>
<dbReference type="SUPFAM" id="SSF52540">
    <property type="entry name" value="P-loop containing nucleoside triphosphate hydrolases"/>
    <property type="match status" value="1"/>
</dbReference>
<dbReference type="Pfam" id="PF05621">
    <property type="entry name" value="TniB"/>
    <property type="match status" value="1"/>
</dbReference>
<dbReference type="Proteomes" id="UP000480854">
    <property type="component" value="Unassembled WGS sequence"/>
</dbReference>
<comment type="caution">
    <text evidence="1">The sequence shown here is derived from an EMBL/GenBank/DDBJ whole genome shotgun (WGS) entry which is preliminary data.</text>
</comment>
<dbReference type="Gene3D" id="3.40.50.300">
    <property type="entry name" value="P-loop containing nucleotide triphosphate hydrolases"/>
    <property type="match status" value="1"/>
</dbReference>
<dbReference type="InterPro" id="IPR008868">
    <property type="entry name" value="TniB"/>
</dbReference>
<organism evidence="1 2">
    <name type="scientific">Roseomonas genomospecies 6</name>
    <dbReference type="NCBI Taxonomy" id="214106"/>
    <lineage>
        <taxon>Bacteria</taxon>
        <taxon>Pseudomonadati</taxon>
        <taxon>Pseudomonadota</taxon>
        <taxon>Alphaproteobacteria</taxon>
        <taxon>Acetobacterales</taxon>
        <taxon>Roseomonadaceae</taxon>
        <taxon>Roseomonas</taxon>
    </lineage>
</organism>
<dbReference type="EMBL" id="QOKW01000018">
    <property type="protein sequence ID" value="KAA0678221.1"/>
    <property type="molecule type" value="Genomic_DNA"/>
</dbReference>
<dbReference type="AlphaFoldDB" id="A0A9W7KRD6"/>
<sequence length="250" mass="28066">MLDVMTEQLERPRGSIKLNLLVWGESGQGKTTIVRKHLRDHPPMSERTAGVRRTPVIGIEMPPLCDIKWFYTDLLRAIDAPPRTGRSDLPLMAERIIHLYRLMDVRQIVIDESHNMLMGTVRQQRTMLAVIRHLSNTLEIPLVLFGTQDAREALLHDRQLARRFRFIDLPTWAPGEEFDALVGGVLRSLPLRRPSVLTARAVKALAAHSQGVTASVFETLVDLGVRAIQSEEERITATAVIGHTTLPAIA</sequence>